<dbReference type="Pfam" id="PF06477">
    <property type="entry name" value="DUF1091"/>
    <property type="match status" value="1"/>
</dbReference>
<dbReference type="InterPro" id="IPR010512">
    <property type="entry name" value="DUF1091"/>
</dbReference>
<reference evidence="2 3" key="1">
    <citation type="submission" date="2023-09" db="EMBL/GenBank/DDBJ databases">
        <title>Nesidiocoris tenuis whole genome shotgun sequence.</title>
        <authorList>
            <person name="Shibata T."/>
            <person name="Shimoda M."/>
            <person name="Kobayashi T."/>
            <person name="Uehara T."/>
        </authorList>
    </citation>
    <scope>NUCLEOTIDE SEQUENCE [LARGE SCALE GENOMIC DNA]</scope>
    <source>
        <strain evidence="2 3">Japan</strain>
    </source>
</reference>
<dbReference type="Proteomes" id="UP001307889">
    <property type="component" value="Chromosome 7"/>
</dbReference>
<protein>
    <submittedName>
        <fullName evidence="2">Dynein, light chain</fullName>
    </submittedName>
</protein>
<keyword evidence="1" id="KW-0732">Signal</keyword>
<dbReference type="Gene3D" id="2.70.220.10">
    <property type="entry name" value="Ganglioside GM2 activator"/>
    <property type="match status" value="1"/>
</dbReference>
<dbReference type="InterPro" id="IPR036846">
    <property type="entry name" value="GM2-AP_sf"/>
</dbReference>
<dbReference type="PANTHER" id="PTHR21112">
    <property type="entry name" value="CHEMOSENSORY PROTEIN A 29A-RELATED"/>
    <property type="match status" value="1"/>
</dbReference>
<sequence length="166" mass="19282">MCQKFGPFDIDVRTLENCGQSTYGDGIVFTPHFKKYNRSVFVVTCPVHMPYDLDDTMECVVDMAVFTNGGWKENFYTQKFYNLCTTMKQFAGNLMKSMLKTAGLKTECPVLKGNYTVKDWPMALNVDVIPAFYYNRYKWRVKIYKSNRMVGCLRSLVDVIPKKKRP</sequence>
<evidence type="ECO:0000313" key="2">
    <source>
        <dbReference type="EMBL" id="BES97023.1"/>
    </source>
</evidence>
<proteinExistence type="predicted"/>
<keyword evidence="3" id="KW-1185">Reference proteome</keyword>
<dbReference type="PANTHER" id="PTHR21112:SF0">
    <property type="entry name" value="CHEMOSENSORY PROTEIN A 29A-RELATED"/>
    <property type="match status" value="1"/>
</dbReference>
<evidence type="ECO:0000313" key="3">
    <source>
        <dbReference type="Proteomes" id="UP001307889"/>
    </source>
</evidence>
<name>A0ABN7AYE6_9HEMI</name>
<accession>A0ABN7AYE6</accession>
<organism evidence="2 3">
    <name type="scientific">Nesidiocoris tenuis</name>
    <dbReference type="NCBI Taxonomy" id="355587"/>
    <lineage>
        <taxon>Eukaryota</taxon>
        <taxon>Metazoa</taxon>
        <taxon>Ecdysozoa</taxon>
        <taxon>Arthropoda</taxon>
        <taxon>Hexapoda</taxon>
        <taxon>Insecta</taxon>
        <taxon>Pterygota</taxon>
        <taxon>Neoptera</taxon>
        <taxon>Paraneoptera</taxon>
        <taxon>Hemiptera</taxon>
        <taxon>Heteroptera</taxon>
        <taxon>Panheteroptera</taxon>
        <taxon>Cimicomorpha</taxon>
        <taxon>Miridae</taxon>
        <taxon>Dicyphina</taxon>
        <taxon>Nesidiocoris</taxon>
    </lineage>
</organism>
<evidence type="ECO:0000256" key="1">
    <source>
        <dbReference type="ARBA" id="ARBA00022729"/>
    </source>
</evidence>
<gene>
    <name evidence="2" type="ORF">NTJ_09836</name>
</gene>
<dbReference type="EMBL" id="AP028915">
    <property type="protein sequence ID" value="BES97023.1"/>
    <property type="molecule type" value="Genomic_DNA"/>
</dbReference>